<dbReference type="KEGG" id="pmrn:116941667"/>
<feature type="compositionally biased region" description="Basic and acidic residues" evidence="1">
    <location>
        <begin position="315"/>
        <end position="350"/>
    </location>
</feature>
<evidence type="ECO:0000313" key="3">
    <source>
        <dbReference type="Proteomes" id="UP001318040"/>
    </source>
</evidence>
<organism evidence="3 4">
    <name type="scientific">Petromyzon marinus</name>
    <name type="common">Sea lamprey</name>
    <dbReference type="NCBI Taxonomy" id="7757"/>
    <lineage>
        <taxon>Eukaryota</taxon>
        <taxon>Metazoa</taxon>
        <taxon>Chordata</taxon>
        <taxon>Craniata</taxon>
        <taxon>Vertebrata</taxon>
        <taxon>Cyclostomata</taxon>
        <taxon>Hyperoartia</taxon>
        <taxon>Petromyzontiformes</taxon>
        <taxon>Petromyzontidae</taxon>
        <taxon>Petromyzon</taxon>
    </lineage>
</organism>
<protein>
    <submittedName>
        <fullName evidence="4">Uncharacterized protein LOC116941667</fullName>
    </submittedName>
</protein>
<dbReference type="SUPFAM" id="SSF46942">
    <property type="entry name" value="Elongation factor TFIIS domain 2"/>
    <property type="match status" value="1"/>
</dbReference>
<feature type="compositionally biased region" description="Polar residues" evidence="1">
    <location>
        <begin position="1377"/>
        <end position="1400"/>
    </location>
</feature>
<feature type="region of interest" description="Disordered" evidence="1">
    <location>
        <begin position="1524"/>
        <end position="1565"/>
    </location>
</feature>
<evidence type="ECO:0000256" key="1">
    <source>
        <dbReference type="SAM" id="MobiDB-lite"/>
    </source>
</evidence>
<dbReference type="InterPro" id="IPR036575">
    <property type="entry name" value="TFIIS_cen_dom_sf"/>
</dbReference>
<dbReference type="Pfam" id="PF07500">
    <property type="entry name" value="TFIIS_M"/>
    <property type="match status" value="1"/>
</dbReference>
<dbReference type="PROSITE" id="PS51321">
    <property type="entry name" value="TFIIS_CENTRAL"/>
    <property type="match status" value="1"/>
</dbReference>
<feature type="region of interest" description="Disordered" evidence="1">
    <location>
        <begin position="314"/>
        <end position="375"/>
    </location>
</feature>
<dbReference type="Gene3D" id="1.10.472.30">
    <property type="entry name" value="Transcription elongation factor S-II, central domain"/>
    <property type="match status" value="1"/>
</dbReference>
<feature type="compositionally biased region" description="Polar residues" evidence="1">
    <location>
        <begin position="259"/>
        <end position="290"/>
    </location>
</feature>
<dbReference type="SMART" id="SM00510">
    <property type="entry name" value="TFS2M"/>
    <property type="match status" value="1"/>
</dbReference>
<feature type="compositionally biased region" description="Polar residues" evidence="1">
    <location>
        <begin position="230"/>
        <end position="248"/>
    </location>
</feature>
<dbReference type="PANTHER" id="PTHR11477">
    <property type="entry name" value="TRANSCRIPTION FACTOR S-II ZINC FINGER DOMAIN-CONTAINING PROTEIN"/>
    <property type="match status" value="1"/>
</dbReference>
<gene>
    <name evidence="4" type="primary">LOC116941667</name>
</gene>
<feature type="compositionally biased region" description="Basic and acidic residues" evidence="1">
    <location>
        <begin position="1356"/>
        <end position="1366"/>
    </location>
</feature>
<evidence type="ECO:0000259" key="2">
    <source>
        <dbReference type="PROSITE" id="PS51321"/>
    </source>
</evidence>
<feature type="region of interest" description="Disordered" evidence="1">
    <location>
        <begin position="1289"/>
        <end position="1323"/>
    </location>
</feature>
<feature type="region of interest" description="Disordered" evidence="1">
    <location>
        <begin position="21"/>
        <end position="43"/>
    </location>
</feature>
<dbReference type="Proteomes" id="UP001318040">
    <property type="component" value="Chromosome 12"/>
</dbReference>
<feature type="compositionally biased region" description="Low complexity" evidence="1">
    <location>
        <begin position="969"/>
        <end position="982"/>
    </location>
</feature>
<dbReference type="PANTHER" id="PTHR11477:SF51">
    <property type="entry name" value="PROTEIN PARTNER OF SNF, ISOFORM B"/>
    <property type="match status" value="1"/>
</dbReference>
<feature type="region of interest" description="Disordered" evidence="1">
    <location>
        <begin position="896"/>
        <end position="1043"/>
    </location>
</feature>
<sequence>MCIQRATIMASELSLLASGLGHMSRRGPTSPRPPGGPPGVADYTWDLPPLGHPEMASFEESFLNNTRQQHPVSGGSFQQSQDSLPCQVKGPFTGLLAEAEPMFAYPSTPFRTTLPDGLNDPYLMGNAEALSNLDYGNTVNGSVSKDCTSQEPYHCTGSNMKMSHGSVQLTPPSSKHEQRKQSYLQLHTESNETNVGDQERMSKNYQHFPNYAWSAPSHGNGQNIAVTQPHKSQFDTQNDSQQNGTVSPQYDRFDHESEWTTMSRDQSPRTSMGTASPDTSLDGQAGNASAVETGQECGNLLSTCGVHQEFVPELSFRDRRQQSTKSPNEKQNSDIPCKENKRPSPEKLKELPLSLEEEPYQKGNNDTTSQGSPVRTCHPLGNRHLMGTREFGKQVACQQEELTHKSLQPDGTQGPCSDTTGRKEYSCQVHDKSENTSQCTSTGTEITDHITMDEDDNRLLVATGNAGRGQTEDTTKAGSSTMAMGSGLRCVGFGCSRAPVPGSIYCSNRCILKHAAYAIQRLEKSREMHANGGKPTTVVSVKQEIISFVVANDKVKKRSSVVPDEVIMQTSAAPSDDVESEKEESIIPPEPRRAALNSETEEGSTRNRKAQPTHEGEVIPSGVFYKPANDNKEARLRDTLYILRKERTDSRQSLAYGKKRRLAPREPRDKKEMKNLNSNEIEGEAQQHCNPAKVAKAAAVDWQIRQTVRKAFRDTLLKRFKEIGGPKVNMKDVARLALQIEKELYAFLGHAESKYKTKYRTLSFNLKDQKNKGLCGQVLAGEVSPHTVVRMSPQQMASQELAEWRARENKHMIELIEKEQQQMEKRPITKTTHKGLVEIGDVTSLVDMQNSTLEREVDKRSGRKAFLQRSSAPLDAAKQGTSQLSDHNWKLCKVKDTDEPSSKKAKPAASTQQAELGKRASQHPPASADMAHGSSPDAGPPPNGEAGDADGGEAAESAAADSHKSPQVSGASPRTSSSPAPTEVSHNDDIHDSLEVVGNDDGDDGVNRDGDETTCGGGPAPSFQQDATGGQPTRSPREESSGLMQKIRGSRSLCDAMAEIVQGPLVDVYVSELPCKPLNESDCEEKWISSPVTDTQQLPHIRSPEKGKDAKAASLPGEIWKGFIGLPNVAKVVMKAYPVSGPTDNLTEDLPDSIQIGGRIHPQVVWDYLYKLKATPSKEACIIRFVPASVEERDGYQSVFSYLSGRKRYGVISNNSHSVKDLYIIPTGAGQKFPSSLISLLGPGLNNTEAGAIVGVLVRQKGKRQQADEQVCEGPADCRAEQRVTKTCDAQRRAHPPNACPRCTGASHSTDARNPKACKSCPESKCDQGGAARKGLDNNSKAECASTGKISPIAEPTHHGSGREPADPQQIARGDCQLSQQQPPTGTATASDRPQSSSFLGSEEHAQRSHSVKTSTRGCNPVQAEQTGKFNNETPILNFKLNQKYGLAGKNVDVKSNGVPGEVFPHSAVIQHHQDAAQIINKQPLKGNKRAEAPREPVPVANNPGGQVFRRLLFSTAAVSEKGHGLASTEINPTRSQTDVTSTPNATTVRAPRDPRTRRPGAFPNVPVVDARHAAAVRGAVKENGQGNAVPRNVTEGLSVRECADVQSCRANNDSNPLITRPPDVPRLSNAIQKRVSAPRLPLAQELMEAGRVFECEPMENICAVGTTRGDVSPPVNARVPPPSEEALGQMKALLPTPPPHSHVPPDVMESPPRFYSPPPRCPPGPPPFPIGLFPPLEPLPFEQPFFEYYDPRPRLPARMPFHHLAQEFHPRWFHPFHQPRWPAVGPLFRPYSVRPPRRRFPRAIDDV</sequence>
<dbReference type="GO" id="GO:0005634">
    <property type="term" value="C:nucleus"/>
    <property type="evidence" value="ECO:0007669"/>
    <property type="project" value="TreeGrafter"/>
</dbReference>
<evidence type="ECO:0000313" key="4">
    <source>
        <dbReference type="RefSeq" id="XP_032808867.1"/>
    </source>
</evidence>
<feature type="compositionally biased region" description="Polar residues" evidence="1">
    <location>
        <begin position="1529"/>
        <end position="1548"/>
    </location>
</feature>
<dbReference type="Pfam" id="PF07744">
    <property type="entry name" value="SPOC"/>
    <property type="match status" value="1"/>
</dbReference>
<proteinExistence type="predicted"/>
<dbReference type="GO" id="GO:0006351">
    <property type="term" value="P:DNA-templated transcription"/>
    <property type="evidence" value="ECO:0007669"/>
    <property type="project" value="InterPro"/>
</dbReference>
<feature type="compositionally biased region" description="Basic and acidic residues" evidence="1">
    <location>
        <begin position="985"/>
        <end position="994"/>
    </location>
</feature>
<feature type="compositionally biased region" description="Polar residues" evidence="1">
    <location>
        <begin position="1022"/>
        <end position="1034"/>
    </location>
</feature>
<dbReference type="InterPro" id="IPR003618">
    <property type="entry name" value="TFIIS_cen_dom"/>
</dbReference>
<name>A0AAJ7WT55_PETMA</name>
<feature type="region of interest" description="Disordered" evidence="1">
    <location>
        <begin position="566"/>
        <end position="626"/>
    </location>
</feature>
<keyword evidence="3" id="KW-1185">Reference proteome</keyword>
<feature type="compositionally biased region" description="Polar residues" evidence="1">
    <location>
        <begin position="1412"/>
        <end position="1427"/>
    </location>
</feature>
<feature type="region of interest" description="Disordered" evidence="1">
    <location>
        <begin position="1349"/>
        <end position="1427"/>
    </location>
</feature>
<feature type="domain" description="TFIIS central" evidence="2">
    <location>
        <begin position="704"/>
        <end position="824"/>
    </location>
</feature>
<feature type="compositionally biased region" description="Polar residues" evidence="1">
    <location>
        <begin position="155"/>
        <end position="173"/>
    </location>
</feature>
<accession>A0AAJ7WT55</accession>
<feature type="region of interest" description="Disordered" evidence="1">
    <location>
        <begin position="155"/>
        <end position="183"/>
    </location>
</feature>
<feature type="region of interest" description="Disordered" evidence="1">
    <location>
        <begin position="230"/>
        <end position="290"/>
    </location>
</feature>
<dbReference type="InterPro" id="IPR012921">
    <property type="entry name" value="SPOC_C"/>
</dbReference>
<feature type="region of interest" description="Disordered" evidence="1">
    <location>
        <begin position="853"/>
        <end position="883"/>
    </location>
</feature>
<reference evidence="4" key="1">
    <citation type="submission" date="2025-08" db="UniProtKB">
        <authorList>
            <consortium name="RefSeq"/>
        </authorList>
    </citation>
    <scope>IDENTIFICATION</scope>
    <source>
        <tissue evidence="4">Sperm</tissue>
    </source>
</reference>
<feature type="compositionally biased region" description="Polar residues" evidence="1">
    <location>
        <begin position="362"/>
        <end position="373"/>
    </location>
</feature>
<dbReference type="RefSeq" id="XP_032808867.1">
    <property type="nucleotide sequence ID" value="XM_032952976.1"/>
</dbReference>